<proteinExistence type="predicted"/>
<keyword evidence="2" id="KW-1185">Reference proteome</keyword>
<dbReference type="InterPro" id="IPR021109">
    <property type="entry name" value="Peptidase_aspartic_dom_sf"/>
</dbReference>
<evidence type="ECO:0000313" key="2">
    <source>
        <dbReference type="Proteomes" id="UP001501844"/>
    </source>
</evidence>
<organism evidence="1 2">
    <name type="scientific">Nibribacter koreensis</name>
    <dbReference type="NCBI Taxonomy" id="1084519"/>
    <lineage>
        <taxon>Bacteria</taxon>
        <taxon>Pseudomonadati</taxon>
        <taxon>Bacteroidota</taxon>
        <taxon>Cytophagia</taxon>
        <taxon>Cytophagales</taxon>
        <taxon>Hymenobacteraceae</taxon>
        <taxon>Nibribacter</taxon>
    </lineage>
</organism>
<evidence type="ECO:0000313" key="1">
    <source>
        <dbReference type="EMBL" id="GAA4296836.1"/>
    </source>
</evidence>
<name>A0ABP8F821_9BACT</name>
<gene>
    <name evidence="1" type="ORF">GCM10023183_03980</name>
</gene>
<evidence type="ECO:0008006" key="3">
    <source>
        <dbReference type="Google" id="ProtNLM"/>
    </source>
</evidence>
<dbReference type="EMBL" id="BAABGX010000001">
    <property type="protein sequence ID" value="GAA4296836.1"/>
    <property type="molecule type" value="Genomic_DNA"/>
</dbReference>
<dbReference type="InterPro" id="IPR001969">
    <property type="entry name" value="Aspartic_peptidase_AS"/>
</dbReference>
<dbReference type="Gene3D" id="2.40.70.10">
    <property type="entry name" value="Acid Proteases"/>
    <property type="match status" value="2"/>
</dbReference>
<reference evidence="2" key="1">
    <citation type="journal article" date="2019" name="Int. J. Syst. Evol. Microbiol.">
        <title>The Global Catalogue of Microorganisms (GCM) 10K type strain sequencing project: providing services to taxonomists for standard genome sequencing and annotation.</title>
        <authorList>
            <consortium name="The Broad Institute Genomics Platform"/>
            <consortium name="The Broad Institute Genome Sequencing Center for Infectious Disease"/>
            <person name="Wu L."/>
            <person name="Ma J."/>
        </authorList>
    </citation>
    <scope>NUCLEOTIDE SEQUENCE [LARGE SCALE GENOMIC DNA]</scope>
    <source>
        <strain evidence="2">JCM 17917</strain>
    </source>
</reference>
<accession>A0ABP8F821</accession>
<protein>
    <recommendedName>
        <fullName evidence="3">Aspartyl protease</fullName>
    </recommendedName>
</protein>
<sequence>MPVSGGEGAITLGNLSFKTLSSWVSGIDSVTSVIPFTRAGNLIILQGKADTTAGNFILDTGAQHLVLNIIYFRDYPKIPVKGAERTSVAGVSAPVIKTIVKSFVFGEMKFVRPKADLIDLGHIENTKGIKILGLLGMELFRQCEVIIDYENSLLYVHQIAKKQAQTYKSSLLADTSAYQTVPISLNDNRIVARLEMDGKNLDFIIDCGAETNLLDSRLPNKVFENVIITGRVLVNGTGTRKIEALSGSANKLTLGGTAIGAMPVLITNLGNTCFSYNGCIQGVLGFDFLSFNKNKIGFNFVTRKMYIWK</sequence>
<comment type="caution">
    <text evidence="1">The sequence shown here is derived from an EMBL/GenBank/DDBJ whole genome shotgun (WGS) entry which is preliminary data.</text>
</comment>
<dbReference type="PROSITE" id="PS00141">
    <property type="entry name" value="ASP_PROTEASE"/>
    <property type="match status" value="1"/>
</dbReference>
<dbReference type="Proteomes" id="UP001501844">
    <property type="component" value="Unassembled WGS sequence"/>
</dbReference>
<dbReference type="Pfam" id="PF13650">
    <property type="entry name" value="Asp_protease_2"/>
    <property type="match status" value="2"/>
</dbReference>